<reference evidence="3" key="1">
    <citation type="submission" date="2016-02" db="EMBL/GenBank/DDBJ databases">
        <authorList>
            <person name="Wibberg D."/>
        </authorList>
    </citation>
    <scope>NUCLEOTIDE SEQUENCE [LARGE SCALE GENOMIC DNA]</scope>
</reference>
<protein>
    <submittedName>
        <fullName evidence="2">Uncharacterized protein</fullName>
    </submittedName>
</protein>
<evidence type="ECO:0000313" key="2">
    <source>
        <dbReference type="EMBL" id="SBW20447.1"/>
    </source>
</evidence>
<accession>A0A1C3NW47</accession>
<gene>
    <name evidence="2" type="ORF">FDG2_1695</name>
</gene>
<dbReference type="EMBL" id="FLUV01000708">
    <property type="protein sequence ID" value="SBW20447.1"/>
    <property type="molecule type" value="Genomic_DNA"/>
</dbReference>
<keyword evidence="3" id="KW-1185">Reference proteome</keyword>
<evidence type="ECO:0000313" key="3">
    <source>
        <dbReference type="Proteomes" id="UP000199013"/>
    </source>
</evidence>
<organism evidence="2 3">
    <name type="scientific">Candidatus Protofrankia californiensis</name>
    <dbReference type="NCBI Taxonomy" id="1839754"/>
    <lineage>
        <taxon>Bacteria</taxon>
        <taxon>Bacillati</taxon>
        <taxon>Actinomycetota</taxon>
        <taxon>Actinomycetes</taxon>
        <taxon>Frankiales</taxon>
        <taxon>Frankiaceae</taxon>
        <taxon>Protofrankia</taxon>
    </lineage>
</organism>
<name>A0A1C3NW47_9ACTN</name>
<feature type="region of interest" description="Disordered" evidence="1">
    <location>
        <begin position="170"/>
        <end position="194"/>
    </location>
</feature>
<proteinExistence type="predicted"/>
<dbReference type="Proteomes" id="UP000199013">
    <property type="component" value="Unassembled WGS sequence"/>
</dbReference>
<evidence type="ECO:0000256" key="1">
    <source>
        <dbReference type="SAM" id="MobiDB-lite"/>
    </source>
</evidence>
<dbReference type="AlphaFoldDB" id="A0A1C3NW47"/>
<sequence length="194" mass="20868">MTPGTGEAGAATPAHANIYTTQRRSTVTISQTPAAPPDLPPDILHVLGVDPVGSWARRKIREAQPTGTFPRYGSAGWIRLEDSDPRKIAAVLAAAECWRLESNPAWRAALIQAEQDGARAAYLRDVDRNWGEVQATWSELSRHIGRIEQARRAGGDIGLPLAERRRLAAIPRPGDHPGGPVTWEPAPAAEQGAA</sequence>
<dbReference type="InterPro" id="IPR024384">
    <property type="entry name" value="DUF2742"/>
</dbReference>
<dbReference type="Pfam" id="PF10888">
    <property type="entry name" value="DUF2742"/>
    <property type="match status" value="1"/>
</dbReference>